<feature type="transmembrane region" description="Helical" evidence="6">
    <location>
        <begin position="165"/>
        <end position="187"/>
    </location>
</feature>
<evidence type="ECO:0000256" key="3">
    <source>
        <dbReference type="ARBA" id="ARBA00022692"/>
    </source>
</evidence>
<dbReference type="RefSeq" id="WP_290598979.1">
    <property type="nucleotide sequence ID" value="NZ_CAKZIO010000014.1"/>
</dbReference>
<feature type="transmembrane region" description="Helical" evidence="6">
    <location>
        <begin position="298"/>
        <end position="317"/>
    </location>
</feature>
<feature type="transmembrane region" description="Helical" evidence="6">
    <location>
        <begin position="208"/>
        <end position="226"/>
    </location>
</feature>
<feature type="transmembrane region" description="Helical" evidence="6">
    <location>
        <begin position="77"/>
        <end position="100"/>
    </location>
</feature>
<name>A0A2W5K359_9ACTN</name>
<evidence type="ECO:0000256" key="1">
    <source>
        <dbReference type="ARBA" id="ARBA00004651"/>
    </source>
</evidence>
<gene>
    <name evidence="8" type="ORF">DI579_03310</name>
</gene>
<dbReference type="InterPro" id="IPR020846">
    <property type="entry name" value="MFS_dom"/>
</dbReference>
<proteinExistence type="predicted"/>
<evidence type="ECO:0000313" key="9">
    <source>
        <dbReference type="Proteomes" id="UP000248606"/>
    </source>
</evidence>
<dbReference type="GO" id="GO:0022857">
    <property type="term" value="F:transmembrane transporter activity"/>
    <property type="evidence" value="ECO:0007669"/>
    <property type="project" value="InterPro"/>
</dbReference>
<dbReference type="PANTHER" id="PTHR43124:SF3">
    <property type="entry name" value="CHLORAMPHENICOL EFFLUX PUMP RV0191"/>
    <property type="match status" value="1"/>
</dbReference>
<dbReference type="InterPro" id="IPR036259">
    <property type="entry name" value="MFS_trans_sf"/>
</dbReference>
<dbReference type="Pfam" id="PF07690">
    <property type="entry name" value="MFS_1"/>
    <property type="match status" value="1"/>
</dbReference>
<feature type="transmembrane region" description="Helical" evidence="6">
    <location>
        <begin position="365"/>
        <end position="390"/>
    </location>
</feature>
<keyword evidence="3 6" id="KW-0812">Transmembrane</keyword>
<dbReference type="Gene3D" id="1.20.1250.20">
    <property type="entry name" value="MFS general substrate transporter like domains"/>
    <property type="match status" value="2"/>
</dbReference>
<evidence type="ECO:0000256" key="6">
    <source>
        <dbReference type="SAM" id="Phobius"/>
    </source>
</evidence>
<organism evidence="8 9">
    <name type="scientific">Lawsonella clevelandensis</name>
    <dbReference type="NCBI Taxonomy" id="1528099"/>
    <lineage>
        <taxon>Bacteria</taxon>
        <taxon>Bacillati</taxon>
        <taxon>Actinomycetota</taxon>
        <taxon>Actinomycetes</taxon>
        <taxon>Mycobacteriales</taxon>
        <taxon>Lawsonellaceae</taxon>
        <taxon>Lawsonella</taxon>
    </lineage>
</organism>
<dbReference type="InterPro" id="IPR011701">
    <property type="entry name" value="MFS"/>
</dbReference>
<dbReference type="InterPro" id="IPR050189">
    <property type="entry name" value="MFS_Efflux_Transporters"/>
</dbReference>
<comment type="subcellular location">
    <subcellularLocation>
        <location evidence="1">Cell membrane</location>
        <topology evidence="1">Multi-pass membrane protein</topology>
    </subcellularLocation>
</comment>
<feature type="domain" description="Major facilitator superfamily (MFS) profile" evidence="7">
    <location>
        <begin position="10"/>
        <end position="394"/>
    </location>
</feature>
<sequence length="407" mass="42920">MRDTHSIRWAIIALILGGIGTACTESSIISLLPDVGRHVGMTTESTLGYAITLYMVGVIVGAPIFTVVLVHLNRKKLLMVAISTQVVGNVLTLCAPNFGVLLAGRFIAGIPHGAIYGLTALVGAYLAPPGKTARTVANALLGVPIANLVMVPLITWVGQSLNYRYAFGIIALCGALACAAMFIWLPPMDDIAPSNPRQELGLFKNRQVLLTLFAGLFGFGGFYGFLTYVTRTVETITKMSPSVMPIIMMLIGIGGLVGTFLAGHLSDRLPEGAFPIVMGCFVAILAFSPLMVKTPVTLFIEVFLVGVFGAGAFSASMQVRLIKHAGDAQNLASSMNHVSLCLANIIGSFVSAQAVQHHLGGDYMYIIPAVLGAAVGAVGLVFLLVAVYFVKSGKDQPAEQEQSVGEH</sequence>
<feature type="transmembrane region" description="Helical" evidence="6">
    <location>
        <begin position="49"/>
        <end position="70"/>
    </location>
</feature>
<dbReference type="Proteomes" id="UP000248606">
    <property type="component" value="Unassembled WGS sequence"/>
</dbReference>
<keyword evidence="5 6" id="KW-0472">Membrane</keyword>
<evidence type="ECO:0000313" key="8">
    <source>
        <dbReference type="EMBL" id="PZP89246.1"/>
    </source>
</evidence>
<feature type="transmembrane region" description="Helical" evidence="6">
    <location>
        <begin position="246"/>
        <end position="265"/>
    </location>
</feature>
<evidence type="ECO:0000256" key="4">
    <source>
        <dbReference type="ARBA" id="ARBA00022989"/>
    </source>
</evidence>
<dbReference type="CDD" id="cd17324">
    <property type="entry name" value="MFS_NepI_like"/>
    <property type="match status" value="1"/>
</dbReference>
<keyword evidence="4 6" id="KW-1133">Transmembrane helix</keyword>
<protein>
    <recommendedName>
        <fullName evidence="7">Major facilitator superfamily (MFS) profile domain-containing protein</fullName>
    </recommendedName>
</protein>
<dbReference type="PROSITE" id="PS50850">
    <property type="entry name" value="MFS"/>
    <property type="match status" value="1"/>
</dbReference>
<dbReference type="GO" id="GO:0005886">
    <property type="term" value="C:plasma membrane"/>
    <property type="evidence" value="ECO:0007669"/>
    <property type="project" value="UniProtKB-SubCell"/>
</dbReference>
<feature type="transmembrane region" description="Helical" evidence="6">
    <location>
        <begin position="139"/>
        <end position="159"/>
    </location>
</feature>
<feature type="transmembrane region" description="Helical" evidence="6">
    <location>
        <begin position="272"/>
        <end position="292"/>
    </location>
</feature>
<dbReference type="SUPFAM" id="SSF103473">
    <property type="entry name" value="MFS general substrate transporter"/>
    <property type="match status" value="1"/>
</dbReference>
<accession>A0A2W5K359</accession>
<dbReference type="AlphaFoldDB" id="A0A2W5K359"/>
<evidence type="ECO:0000256" key="2">
    <source>
        <dbReference type="ARBA" id="ARBA00022475"/>
    </source>
</evidence>
<reference evidence="8 9" key="1">
    <citation type="submission" date="2017-08" db="EMBL/GenBank/DDBJ databases">
        <title>Infants hospitalized years apart are colonized by the same room-sourced microbial strains.</title>
        <authorList>
            <person name="Brooks B."/>
            <person name="Olm M.R."/>
            <person name="Firek B.A."/>
            <person name="Baker R."/>
            <person name="Thomas B.C."/>
            <person name="Morowitz M.J."/>
            <person name="Banfield J.F."/>
        </authorList>
    </citation>
    <scope>NUCLEOTIDE SEQUENCE [LARGE SCALE GENOMIC DNA]</scope>
    <source>
        <strain evidence="8">S2_006_000_R1_57</strain>
    </source>
</reference>
<comment type="caution">
    <text evidence="8">The sequence shown here is derived from an EMBL/GenBank/DDBJ whole genome shotgun (WGS) entry which is preliminary data.</text>
</comment>
<evidence type="ECO:0000256" key="5">
    <source>
        <dbReference type="ARBA" id="ARBA00023136"/>
    </source>
</evidence>
<keyword evidence="2" id="KW-1003">Cell membrane</keyword>
<feature type="transmembrane region" description="Helical" evidence="6">
    <location>
        <begin position="7"/>
        <end position="29"/>
    </location>
</feature>
<dbReference type="PROSITE" id="PS51257">
    <property type="entry name" value="PROKAR_LIPOPROTEIN"/>
    <property type="match status" value="1"/>
</dbReference>
<dbReference type="PANTHER" id="PTHR43124">
    <property type="entry name" value="PURINE EFFLUX PUMP PBUE"/>
    <property type="match status" value="1"/>
</dbReference>
<dbReference type="EMBL" id="QFOZ01000003">
    <property type="protein sequence ID" value="PZP89246.1"/>
    <property type="molecule type" value="Genomic_DNA"/>
</dbReference>
<evidence type="ECO:0000259" key="7">
    <source>
        <dbReference type="PROSITE" id="PS50850"/>
    </source>
</evidence>